<dbReference type="AlphaFoldDB" id="E6XPY9"/>
<dbReference type="Proteomes" id="UP000008209">
    <property type="component" value="Chromosome"/>
</dbReference>
<name>E6XPY9_SHEP2</name>
<proteinExistence type="predicted"/>
<evidence type="ECO:0000256" key="1">
    <source>
        <dbReference type="SAM" id="Phobius"/>
    </source>
</evidence>
<accession>E6XPY9</accession>
<dbReference type="HOGENOM" id="CLU_2685816_0_0_6"/>
<evidence type="ECO:0000313" key="3">
    <source>
        <dbReference type="Proteomes" id="UP000008209"/>
    </source>
</evidence>
<sequence length="74" mass="7679">MQELTMNEIEQVNGGDADWGEFGAGAAMVGLSIAMVSGPIGWVGVGAAAGFAYFGGTMMGSGFMGNDVWRRKEQ</sequence>
<keyword evidence="1" id="KW-0812">Transmembrane</keyword>
<dbReference type="PATRIC" id="fig|399804.5.peg.3660"/>
<protein>
    <submittedName>
        <fullName evidence="2">Bacteriocin</fullName>
    </submittedName>
</protein>
<feature type="transmembrane region" description="Helical" evidence="1">
    <location>
        <begin position="40"/>
        <end position="64"/>
    </location>
</feature>
<gene>
    <name evidence="2" type="ordered locus">Sput200_3537</name>
</gene>
<dbReference type="EMBL" id="CP002457">
    <property type="protein sequence ID" value="ADV55924.1"/>
    <property type="molecule type" value="Genomic_DNA"/>
</dbReference>
<organism evidence="2 3">
    <name type="scientific">Shewanella putrefaciens (strain 200)</name>
    <dbReference type="NCBI Taxonomy" id="399804"/>
    <lineage>
        <taxon>Bacteria</taxon>
        <taxon>Pseudomonadati</taxon>
        <taxon>Pseudomonadota</taxon>
        <taxon>Gammaproteobacteria</taxon>
        <taxon>Alteromonadales</taxon>
        <taxon>Shewanellaceae</taxon>
        <taxon>Shewanella</taxon>
    </lineage>
</organism>
<dbReference type="KEGG" id="shp:Sput200_3537"/>
<reference evidence="2 3" key="1">
    <citation type="submission" date="2011-01" db="EMBL/GenBank/DDBJ databases">
        <title>Complete sequence of Shewanella putrefaciens 200.</title>
        <authorList>
            <consortium name="US DOE Joint Genome Institute"/>
            <person name="Lucas S."/>
            <person name="Copeland A."/>
            <person name="Lapidus A."/>
            <person name="Cheng J.-F."/>
            <person name="Bruce D."/>
            <person name="Goodwin L."/>
            <person name="Pitluck S."/>
            <person name="Munk A.C."/>
            <person name="Detter J.C."/>
            <person name="Han C."/>
            <person name="Tapia R."/>
            <person name="Land M."/>
            <person name="Hauser L."/>
            <person name="Chang Y.-J."/>
            <person name="Jeffries C."/>
            <person name="Kyrpides N."/>
            <person name="Ivanova N."/>
            <person name="Mikhailova N."/>
            <person name="Kolker E."/>
            <person name="Lawrence C."/>
            <person name="McCue L.A."/>
            <person name="DiChristina T."/>
            <person name="Nealson K."/>
            <person name="Fredrickson J.K."/>
            <person name="Woyke T."/>
        </authorList>
    </citation>
    <scope>NUCLEOTIDE SEQUENCE [LARGE SCALE GENOMIC DNA]</scope>
    <source>
        <strain evidence="2 3">200</strain>
    </source>
</reference>
<keyword evidence="1" id="KW-1133">Transmembrane helix</keyword>
<evidence type="ECO:0000313" key="2">
    <source>
        <dbReference type="EMBL" id="ADV55924.1"/>
    </source>
</evidence>
<keyword evidence="1" id="KW-0472">Membrane</keyword>